<evidence type="ECO:0000313" key="2">
    <source>
        <dbReference type="Proteomes" id="UP001185927"/>
    </source>
</evidence>
<dbReference type="EMBL" id="JAWLKB010000038">
    <property type="protein sequence ID" value="MDV6271298.1"/>
    <property type="molecule type" value="Genomic_DNA"/>
</dbReference>
<dbReference type="Proteomes" id="UP001185927">
    <property type="component" value="Unassembled WGS sequence"/>
</dbReference>
<dbReference type="InterPro" id="IPR009057">
    <property type="entry name" value="Homeodomain-like_sf"/>
</dbReference>
<keyword evidence="2" id="KW-1185">Reference proteome</keyword>
<dbReference type="SUPFAM" id="SSF46689">
    <property type="entry name" value="Homeodomain-like"/>
    <property type="match status" value="1"/>
</dbReference>
<organism evidence="1 2">
    <name type="scientific">Rhodococcus globerulus</name>
    <dbReference type="NCBI Taxonomy" id="33008"/>
    <lineage>
        <taxon>Bacteria</taxon>
        <taxon>Bacillati</taxon>
        <taxon>Actinomycetota</taxon>
        <taxon>Actinomycetes</taxon>
        <taxon>Mycobacteriales</taxon>
        <taxon>Nocardiaceae</taxon>
        <taxon>Rhodococcus</taxon>
    </lineage>
</organism>
<evidence type="ECO:0000313" key="1">
    <source>
        <dbReference type="EMBL" id="MDV6271298.1"/>
    </source>
</evidence>
<dbReference type="Gene3D" id="1.10.10.10">
    <property type="entry name" value="Winged helix-like DNA-binding domain superfamily/Winged helix DNA-binding domain"/>
    <property type="match status" value="1"/>
</dbReference>
<proteinExistence type="predicted"/>
<protein>
    <submittedName>
        <fullName evidence="1">Helix-turn-helix domain-containing protein</fullName>
    </submittedName>
</protein>
<sequence length="322" mass="35641">MDKNSEWLPAVPVSAPLILGEGDRDRIEASVDPIATSRDSVVRAQIVLLAADGHSNTAIAKELGISRPTVISWRARYAEHGIDGLVDGPKPGRPRVVEPHAIVATLLAPPPARYEVTHWNSRLLAQHLQVGKTTMQAAWKEYGVKPYGPDRFTFATVPPFAATVTAVIDLHIGTEGNAIVLAVASKPGRPEQTRRIHSAVHLDQFHRYLGRRARLLATDSRIATGSTFDQHSRPDEDITAFCHRSAATYPNERVHVIFDADTSQLEPVRSTLAVHRHVRTHHTLTPTGWLHLVDTWFAIADRRVTQQQIANQTPPPVLREQD</sequence>
<reference evidence="1 2" key="1">
    <citation type="submission" date="2023-10" db="EMBL/GenBank/DDBJ databases">
        <title>Development of a sustainable strategy for remediation of hydrocarbon-contaminated territories based on the waste exchange concept.</title>
        <authorList>
            <person name="Krivoruchko A."/>
        </authorList>
    </citation>
    <scope>NUCLEOTIDE SEQUENCE [LARGE SCALE GENOMIC DNA]</scope>
    <source>
        <strain evidence="1 2">IEGM 1203</strain>
    </source>
</reference>
<accession>A0ABU4C523</accession>
<dbReference type="InterPro" id="IPR036388">
    <property type="entry name" value="WH-like_DNA-bd_sf"/>
</dbReference>
<dbReference type="Pfam" id="PF13551">
    <property type="entry name" value="HTH_29"/>
    <property type="match status" value="1"/>
</dbReference>
<dbReference type="RefSeq" id="WP_317545744.1">
    <property type="nucleotide sequence ID" value="NZ_JAWLKB010000038.1"/>
</dbReference>
<gene>
    <name evidence="1" type="ORF">R3Q16_32290</name>
</gene>
<comment type="caution">
    <text evidence="1">The sequence shown here is derived from an EMBL/GenBank/DDBJ whole genome shotgun (WGS) entry which is preliminary data.</text>
</comment>
<name>A0ABU4C523_RHOGO</name>